<dbReference type="Pfam" id="PF16198">
    <property type="entry name" value="TruB_C_2"/>
    <property type="match status" value="1"/>
</dbReference>
<dbReference type="InterPro" id="IPR036974">
    <property type="entry name" value="PUA_sf"/>
</dbReference>
<dbReference type="Gene3D" id="2.30.130.10">
    <property type="entry name" value="PUA domain"/>
    <property type="match status" value="1"/>
</dbReference>
<proteinExistence type="inferred from homology"/>
<dbReference type="GO" id="GO:0031119">
    <property type="term" value="P:tRNA pseudouridine synthesis"/>
    <property type="evidence" value="ECO:0007669"/>
    <property type="project" value="UniProtKB-UniRule"/>
</dbReference>
<keyword evidence="10" id="KW-1185">Reference proteome</keyword>
<dbReference type="PANTHER" id="PTHR13767:SF2">
    <property type="entry name" value="PSEUDOURIDYLATE SYNTHASE TRUB1"/>
    <property type="match status" value="1"/>
</dbReference>
<evidence type="ECO:0000313" key="10">
    <source>
        <dbReference type="Proteomes" id="UP000217221"/>
    </source>
</evidence>
<evidence type="ECO:0000259" key="7">
    <source>
        <dbReference type="Pfam" id="PF09142"/>
    </source>
</evidence>
<dbReference type="PANTHER" id="PTHR13767">
    <property type="entry name" value="TRNA-PSEUDOURIDINE SYNTHASE"/>
    <property type="match status" value="1"/>
</dbReference>
<dbReference type="InterPro" id="IPR015947">
    <property type="entry name" value="PUA-like_sf"/>
</dbReference>
<dbReference type="EMBL" id="CP016782">
    <property type="protein sequence ID" value="ASY27520.1"/>
    <property type="molecule type" value="Genomic_DNA"/>
</dbReference>
<keyword evidence="4 5" id="KW-0413">Isomerase</keyword>
<dbReference type="InterPro" id="IPR032819">
    <property type="entry name" value="TruB_C"/>
</dbReference>
<evidence type="ECO:0000256" key="2">
    <source>
        <dbReference type="ARBA" id="ARBA00005642"/>
    </source>
</evidence>
<dbReference type="SUPFAM" id="SSF55120">
    <property type="entry name" value="Pseudouridine synthase"/>
    <property type="match status" value="1"/>
</dbReference>
<keyword evidence="3 5" id="KW-0819">tRNA processing</keyword>
<evidence type="ECO:0000256" key="3">
    <source>
        <dbReference type="ARBA" id="ARBA00022694"/>
    </source>
</evidence>
<dbReference type="Gene3D" id="3.30.2350.10">
    <property type="entry name" value="Pseudouridine synthase"/>
    <property type="match status" value="1"/>
</dbReference>
<evidence type="ECO:0000313" key="9">
    <source>
        <dbReference type="EMBL" id="ASY27520.1"/>
    </source>
</evidence>
<feature type="domain" description="tRNA pseudouridine synthase II TruB subfamily 2 C-terminal" evidence="7">
    <location>
        <begin position="238"/>
        <end position="292"/>
    </location>
</feature>
<gene>
    <name evidence="5" type="primary">truB</name>
    <name evidence="9" type="ORF">PHILAsVB114_02440</name>
</gene>
<feature type="active site" description="Nucleophile" evidence="5">
    <location>
        <position position="41"/>
    </location>
</feature>
<name>A0A249LEH4_9ACTN</name>
<reference evidence="9 10" key="1">
    <citation type="submission" date="2016-07" db="EMBL/GenBank/DDBJ databases">
        <title>High microdiversification within the ubiquitous acI lineage of Actinobacteria.</title>
        <authorList>
            <person name="Neuenschwander S.M."/>
            <person name="Salcher M."/>
            <person name="Ghai R."/>
            <person name="Pernthaler J."/>
        </authorList>
    </citation>
    <scope>NUCLEOTIDE SEQUENCE [LARGE SCALE GENOMIC DNA]</scope>
    <source>
        <strain evidence="9">MMS-VB-114</strain>
    </source>
</reference>
<dbReference type="HAMAP" id="MF_01080">
    <property type="entry name" value="TruB_bact"/>
    <property type="match status" value="1"/>
</dbReference>
<dbReference type="GO" id="GO:0003723">
    <property type="term" value="F:RNA binding"/>
    <property type="evidence" value="ECO:0007669"/>
    <property type="project" value="InterPro"/>
</dbReference>
<comment type="catalytic activity">
    <reaction evidence="1 5">
        <text>uridine(55) in tRNA = pseudouridine(55) in tRNA</text>
        <dbReference type="Rhea" id="RHEA:42532"/>
        <dbReference type="Rhea" id="RHEA-COMP:10101"/>
        <dbReference type="Rhea" id="RHEA-COMP:10102"/>
        <dbReference type="ChEBI" id="CHEBI:65314"/>
        <dbReference type="ChEBI" id="CHEBI:65315"/>
        <dbReference type="EC" id="5.4.99.25"/>
    </reaction>
</comment>
<comment type="function">
    <text evidence="5">Responsible for synthesis of pseudouridine from uracil-55 in the psi GC loop of transfer RNAs.</text>
</comment>
<feature type="domain" description="Pseudouridine synthase II N-terminal" evidence="6">
    <location>
        <begin position="26"/>
        <end position="181"/>
    </location>
</feature>
<dbReference type="Proteomes" id="UP000217221">
    <property type="component" value="Chromosome"/>
</dbReference>
<evidence type="ECO:0000256" key="1">
    <source>
        <dbReference type="ARBA" id="ARBA00000385"/>
    </source>
</evidence>
<dbReference type="EC" id="5.4.99.25" evidence="5"/>
<evidence type="ECO:0000256" key="5">
    <source>
        <dbReference type="HAMAP-Rule" id="MF_01080"/>
    </source>
</evidence>
<dbReference type="InterPro" id="IPR020103">
    <property type="entry name" value="PsdUridine_synth_cat_dom_sf"/>
</dbReference>
<dbReference type="GO" id="GO:0160148">
    <property type="term" value="F:tRNA pseudouridine(55) synthase activity"/>
    <property type="evidence" value="ECO:0007669"/>
    <property type="project" value="UniProtKB-EC"/>
</dbReference>
<evidence type="ECO:0000259" key="8">
    <source>
        <dbReference type="Pfam" id="PF16198"/>
    </source>
</evidence>
<dbReference type="InterPro" id="IPR015225">
    <property type="entry name" value="tRNA_psdUridine_synth_fam2_C"/>
</dbReference>
<dbReference type="AlphaFoldDB" id="A0A249LEH4"/>
<evidence type="ECO:0000259" key="6">
    <source>
        <dbReference type="Pfam" id="PF01509"/>
    </source>
</evidence>
<dbReference type="Pfam" id="PF09142">
    <property type="entry name" value="TruB_C"/>
    <property type="match status" value="1"/>
</dbReference>
<evidence type="ECO:0000256" key="4">
    <source>
        <dbReference type="ARBA" id="ARBA00023235"/>
    </source>
</evidence>
<dbReference type="Pfam" id="PF01509">
    <property type="entry name" value="TruB_N"/>
    <property type="match status" value="1"/>
</dbReference>
<dbReference type="GO" id="GO:1990481">
    <property type="term" value="P:mRNA pseudouridine synthesis"/>
    <property type="evidence" value="ECO:0007669"/>
    <property type="project" value="TreeGrafter"/>
</dbReference>
<dbReference type="OrthoDB" id="9802309at2"/>
<dbReference type="SUPFAM" id="SSF88697">
    <property type="entry name" value="PUA domain-like"/>
    <property type="match status" value="1"/>
</dbReference>
<feature type="domain" description="tRNA pseudouridylate synthase B C-terminal" evidence="8">
    <location>
        <begin position="182"/>
        <end position="222"/>
    </location>
</feature>
<dbReference type="KEGG" id="plim:PHILAsVB114_02440"/>
<comment type="similarity">
    <text evidence="2 5">Belongs to the pseudouridine synthase TruB family. Type 1 subfamily.</text>
</comment>
<sequence>MSTTDGFVVVDKAGAMTSHDVVSVGRRVLGTRKVGHAGTLDPMATGILILGFGHGTRLLQYITDGDKSYRATISLGAATVTDDVEGEVISRASASDLLKVTDEEIKKVLSEMRGVISQRPSSVSAVKVDGKRAHERVRAGEVFELASREVTISQLDVTQIRRSEKAIEIDIEVTCSAGTFIRAIARDLGNVLNVGGHLTVLRRTRVASFGEDVATPFEDFKSGQFKSLGLVEVARRIFQVREIDLVESQELSFGRKISASPSAQIYAAISESNELIALLENREDGAKPIAVFAPAN</sequence>
<organism evidence="9 10">
    <name type="scientific">Candidatus Planktophila limnetica</name>
    <dbReference type="NCBI Taxonomy" id="573600"/>
    <lineage>
        <taxon>Bacteria</taxon>
        <taxon>Bacillati</taxon>
        <taxon>Actinomycetota</taxon>
        <taxon>Actinomycetes</taxon>
        <taxon>Candidatus Nanopelagicales</taxon>
        <taxon>Candidatus Nanopelagicaceae</taxon>
        <taxon>Candidatus Planktophila</taxon>
    </lineage>
</organism>
<dbReference type="InterPro" id="IPR002501">
    <property type="entry name" value="PsdUridine_synth_N"/>
</dbReference>
<dbReference type="NCBIfam" id="TIGR00431">
    <property type="entry name" value="TruB"/>
    <property type="match status" value="1"/>
</dbReference>
<dbReference type="InterPro" id="IPR014780">
    <property type="entry name" value="tRNA_psdUridine_synth_TruB"/>
</dbReference>
<accession>A0A249LEH4</accession>
<dbReference type="CDD" id="cd02573">
    <property type="entry name" value="PseudoU_synth_EcTruB"/>
    <property type="match status" value="1"/>
</dbReference>
<dbReference type="RefSeq" id="WP_095697816.1">
    <property type="nucleotide sequence ID" value="NZ_CP016782.1"/>
</dbReference>
<protein>
    <recommendedName>
        <fullName evidence="5">tRNA pseudouridine synthase B</fullName>
        <ecNumber evidence="5">5.4.99.25</ecNumber>
    </recommendedName>
    <alternativeName>
        <fullName evidence="5">tRNA pseudouridine(55) synthase</fullName>
        <shortName evidence="5">Psi55 synthase</shortName>
    </alternativeName>
    <alternativeName>
        <fullName evidence="5">tRNA pseudouridylate synthase</fullName>
    </alternativeName>
    <alternativeName>
        <fullName evidence="5">tRNA-uridine isomerase</fullName>
    </alternativeName>
</protein>